<sequence length="154" mass="17653">MASNTNKKAVLVLAFPLAVIIFILFTKWWIVDVIDGPDCVMYGYPLVYKSPAFHTSMAQQYFIMELLIDLLVYFTIISSILFLISESISKIKSRKLLVILYVIAGGLFGIEILFATVFETSFSIQRDFGITVKQTGFKFYFSNNEKDEFNTMHQ</sequence>
<dbReference type="EMBL" id="CADCST010000072">
    <property type="protein sequence ID" value="CAA9197275.1"/>
    <property type="molecule type" value="Genomic_DNA"/>
</dbReference>
<reference evidence="2 3" key="1">
    <citation type="submission" date="2020-02" db="EMBL/GenBank/DDBJ databases">
        <authorList>
            <person name="Criscuolo A."/>
        </authorList>
    </citation>
    <scope>NUCLEOTIDE SEQUENCE [LARGE SCALE GENOMIC DNA]</scope>
    <source>
        <strain evidence="2">CECT7796</strain>
    </source>
</reference>
<comment type="caution">
    <text evidence="2">The sequence shown here is derived from an EMBL/GenBank/DDBJ whole genome shotgun (WGS) entry which is preliminary data.</text>
</comment>
<evidence type="ECO:0000313" key="2">
    <source>
        <dbReference type="EMBL" id="CAA9197275.1"/>
    </source>
</evidence>
<organism evidence="2 3">
    <name type="scientific">Flavobacterium collinsii</name>
    <dbReference type="NCBI Taxonomy" id="1114861"/>
    <lineage>
        <taxon>Bacteria</taxon>
        <taxon>Pseudomonadati</taxon>
        <taxon>Bacteroidota</taxon>
        <taxon>Flavobacteriia</taxon>
        <taxon>Flavobacteriales</taxon>
        <taxon>Flavobacteriaceae</taxon>
        <taxon>Flavobacterium</taxon>
    </lineage>
</organism>
<dbReference type="RefSeq" id="WP_173965500.1">
    <property type="nucleotide sequence ID" value="NZ_CADCST010000072.1"/>
</dbReference>
<keyword evidence="3" id="KW-1185">Reference proteome</keyword>
<evidence type="ECO:0000313" key="3">
    <source>
        <dbReference type="Proteomes" id="UP000474567"/>
    </source>
</evidence>
<feature type="transmembrane region" description="Helical" evidence="1">
    <location>
        <begin position="61"/>
        <end position="84"/>
    </location>
</feature>
<gene>
    <name evidence="2" type="ORF">FLACOL7796_01592</name>
</gene>
<accession>A0ABM8KI92</accession>
<evidence type="ECO:0000256" key="1">
    <source>
        <dbReference type="SAM" id="Phobius"/>
    </source>
</evidence>
<keyword evidence="1" id="KW-0472">Membrane</keyword>
<proteinExistence type="predicted"/>
<protein>
    <submittedName>
        <fullName evidence="2">Uncharacterized protein</fullName>
    </submittedName>
</protein>
<feature type="transmembrane region" description="Helical" evidence="1">
    <location>
        <begin position="96"/>
        <end position="118"/>
    </location>
</feature>
<name>A0ABM8KI92_9FLAO</name>
<feature type="transmembrane region" description="Helical" evidence="1">
    <location>
        <begin position="9"/>
        <end position="31"/>
    </location>
</feature>
<keyword evidence="1" id="KW-1133">Transmembrane helix</keyword>
<dbReference type="Proteomes" id="UP000474567">
    <property type="component" value="Unassembled WGS sequence"/>
</dbReference>
<keyword evidence="1" id="KW-0812">Transmembrane</keyword>